<dbReference type="Proteomes" id="UP000516260">
    <property type="component" value="Chromosome 21"/>
</dbReference>
<evidence type="ECO:0000313" key="8">
    <source>
        <dbReference type="Proteomes" id="UP000516260"/>
    </source>
</evidence>
<dbReference type="GO" id="GO:0022857">
    <property type="term" value="F:transmembrane transporter activity"/>
    <property type="evidence" value="ECO:0007669"/>
    <property type="project" value="TreeGrafter"/>
</dbReference>
<evidence type="ECO:0000256" key="4">
    <source>
        <dbReference type="ARBA" id="ARBA00023136"/>
    </source>
</evidence>
<dbReference type="PANTHER" id="PTHR23507">
    <property type="entry name" value="ZGC:174356"/>
    <property type="match status" value="1"/>
</dbReference>
<keyword evidence="2 6" id="KW-0812">Transmembrane</keyword>
<comment type="caution">
    <text evidence="7">The sequence shown here is derived from an EMBL/GenBank/DDBJ whole genome shotgun (WGS) entry which is preliminary data.</text>
</comment>
<feature type="transmembrane region" description="Helical" evidence="6">
    <location>
        <begin position="119"/>
        <end position="143"/>
    </location>
</feature>
<evidence type="ECO:0000313" key="7">
    <source>
        <dbReference type="EMBL" id="TNM91860.1"/>
    </source>
</evidence>
<evidence type="ECO:0000256" key="3">
    <source>
        <dbReference type="ARBA" id="ARBA00022989"/>
    </source>
</evidence>
<feature type="region of interest" description="Disordered" evidence="5">
    <location>
        <begin position="149"/>
        <end position="179"/>
    </location>
</feature>
<keyword evidence="4 6" id="KW-0472">Membrane</keyword>
<feature type="transmembrane region" description="Helical" evidence="6">
    <location>
        <begin position="32"/>
        <end position="51"/>
    </location>
</feature>
<evidence type="ECO:0000256" key="6">
    <source>
        <dbReference type="SAM" id="Phobius"/>
    </source>
</evidence>
<evidence type="ECO:0000256" key="2">
    <source>
        <dbReference type="ARBA" id="ARBA00022692"/>
    </source>
</evidence>
<dbReference type="EMBL" id="SWLE01000014">
    <property type="protein sequence ID" value="TNM91860.1"/>
    <property type="molecule type" value="Genomic_DNA"/>
</dbReference>
<dbReference type="PANTHER" id="PTHR23507:SF3">
    <property type="entry name" value="THYMIC STROMAL COTRANSPORTER HOMOLOG"/>
    <property type="match status" value="1"/>
</dbReference>
<feature type="transmembrane region" description="Helical" evidence="6">
    <location>
        <begin position="84"/>
        <end position="107"/>
    </location>
</feature>
<evidence type="ECO:0000256" key="5">
    <source>
        <dbReference type="SAM" id="MobiDB-lite"/>
    </source>
</evidence>
<proteinExistence type="predicted"/>
<reference evidence="7 8" key="1">
    <citation type="submission" date="2019-04" db="EMBL/GenBank/DDBJ databases">
        <title>The sequence and de novo assembly of Takifugu bimaculatus genome using PacBio and Hi-C technologies.</title>
        <authorList>
            <person name="Xu P."/>
            <person name="Liu B."/>
            <person name="Zhou Z."/>
        </authorList>
    </citation>
    <scope>NUCLEOTIDE SEQUENCE [LARGE SCALE GENOMIC DNA]</scope>
    <source>
        <strain evidence="7">TB-2018</strain>
        <tissue evidence="7">Muscle</tissue>
    </source>
</reference>
<feature type="transmembrane region" description="Helical" evidence="6">
    <location>
        <begin position="58"/>
        <end position="78"/>
    </location>
</feature>
<protein>
    <submittedName>
        <fullName evidence="7">Uncharacterized protein</fullName>
    </submittedName>
</protein>
<gene>
    <name evidence="7" type="ORF">fugu_018872</name>
</gene>
<organism evidence="7 8">
    <name type="scientific">Takifugu bimaculatus</name>
    <dbReference type="NCBI Taxonomy" id="433685"/>
    <lineage>
        <taxon>Eukaryota</taxon>
        <taxon>Metazoa</taxon>
        <taxon>Chordata</taxon>
        <taxon>Craniata</taxon>
        <taxon>Vertebrata</taxon>
        <taxon>Euteleostomi</taxon>
        <taxon>Actinopterygii</taxon>
        <taxon>Neopterygii</taxon>
        <taxon>Teleostei</taxon>
        <taxon>Neoteleostei</taxon>
        <taxon>Acanthomorphata</taxon>
        <taxon>Eupercaria</taxon>
        <taxon>Tetraodontiformes</taxon>
        <taxon>Tetradontoidea</taxon>
        <taxon>Tetraodontidae</taxon>
        <taxon>Takifugu</taxon>
    </lineage>
</organism>
<dbReference type="GO" id="GO:0016020">
    <property type="term" value="C:membrane"/>
    <property type="evidence" value="ECO:0007669"/>
    <property type="project" value="UniProtKB-SubCell"/>
</dbReference>
<dbReference type="AlphaFoldDB" id="A0A4Z2BKW0"/>
<sequence>MSYDFAVGGAVEILGVFVVKEPLSWTAAQVGYGNAAGCAIFITSFLGLLLFRRCMNDVTLVLIGMISFASGIFFMAFVRSTTTFYLGMTLTGLQLSLKFVGLIYIPVFTKIYQGTLDGFPGLVFMLSSIVTVLAMVPISVVGWRLPERHGSRSRPEENLSSSELRGEWHGQEVSSQVRN</sequence>
<name>A0A4Z2BKW0_9TELE</name>
<accession>A0A4Z2BKW0</accession>
<comment type="subcellular location">
    <subcellularLocation>
        <location evidence="1">Membrane</location>
        <topology evidence="1">Multi-pass membrane protein</topology>
    </subcellularLocation>
</comment>
<keyword evidence="8" id="KW-1185">Reference proteome</keyword>
<evidence type="ECO:0000256" key="1">
    <source>
        <dbReference type="ARBA" id="ARBA00004141"/>
    </source>
</evidence>
<keyword evidence="3 6" id="KW-1133">Transmembrane helix</keyword>